<accession>A0A072VH03</accession>
<gene>
    <name evidence="1" type="ordered locus">MTR_2g438670</name>
</gene>
<protein>
    <submittedName>
        <fullName evidence="1 2">Uncharacterized protein</fullName>
    </submittedName>
</protein>
<evidence type="ECO:0000313" key="3">
    <source>
        <dbReference type="Proteomes" id="UP000002051"/>
    </source>
</evidence>
<dbReference type="EMBL" id="CM001218">
    <property type="protein sequence ID" value="KEH37405.1"/>
    <property type="molecule type" value="Genomic_DNA"/>
</dbReference>
<keyword evidence="3" id="KW-1185">Reference proteome</keyword>
<reference evidence="1 3" key="2">
    <citation type="journal article" date="2014" name="BMC Genomics">
        <title>An improved genome release (version Mt4.0) for the model legume Medicago truncatula.</title>
        <authorList>
            <person name="Tang H."/>
            <person name="Krishnakumar V."/>
            <person name="Bidwell S."/>
            <person name="Rosen B."/>
            <person name="Chan A."/>
            <person name="Zhou S."/>
            <person name="Gentzbittel L."/>
            <person name="Childs K.L."/>
            <person name="Yandell M."/>
            <person name="Gundlach H."/>
            <person name="Mayer K.F."/>
            <person name="Schwartz D.C."/>
            <person name="Town C.D."/>
        </authorList>
    </citation>
    <scope>GENOME REANNOTATION</scope>
    <source>
        <strain evidence="1">A17</strain>
        <strain evidence="2 3">cv. Jemalong A17</strain>
    </source>
</reference>
<organism evidence="1 3">
    <name type="scientific">Medicago truncatula</name>
    <name type="common">Barrel medic</name>
    <name type="synonym">Medicago tribuloides</name>
    <dbReference type="NCBI Taxonomy" id="3880"/>
    <lineage>
        <taxon>Eukaryota</taxon>
        <taxon>Viridiplantae</taxon>
        <taxon>Streptophyta</taxon>
        <taxon>Embryophyta</taxon>
        <taxon>Tracheophyta</taxon>
        <taxon>Spermatophyta</taxon>
        <taxon>Magnoliopsida</taxon>
        <taxon>eudicotyledons</taxon>
        <taxon>Gunneridae</taxon>
        <taxon>Pentapetalae</taxon>
        <taxon>rosids</taxon>
        <taxon>fabids</taxon>
        <taxon>Fabales</taxon>
        <taxon>Fabaceae</taxon>
        <taxon>Papilionoideae</taxon>
        <taxon>50 kb inversion clade</taxon>
        <taxon>NPAAA clade</taxon>
        <taxon>Hologalegina</taxon>
        <taxon>IRL clade</taxon>
        <taxon>Trifolieae</taxon>
        <taxon>Medicago</taxon>
    </lineage>
</organism>
<sequence length="71" mass="8467">MRAGSGRRCTRHDNERLPIAYRRTELHQNERDPEAVEVCIVEGTLIGIVWYYLYQQHTSSFWKPNPQELHN</sequence>
<name>A0A072VH03_MEDTR</name>
<proteinExistence type="predicted"/>
<dbReference type="EnsemblPlants" id="KEH37405">
    <property type="protein sequence ID" value="KEH37405"/>
    <property type="gene ID" value="MTR_2g438670"/>
</dbReference>
<dbReference type="AlphaFoldDB" id="A0A072VH03"/>
<reference evidence="1 3" key="1">
    <citation type="journal article" date="2011" name="Nature">
        <title>The Medicago genome provides insight into the evolution of rhizobial symbioses.</title>
        <authorList>
            <person name="Young N.D."/>
            <person name="Debelle F."/>
            <person name="Oldroyd G.E."/>
            <person name="Geurts R."/>
            <person name="Cannon S.B."/>
            <person name="Udvardi M.K."/>
            <person name="Benedito V.A."/>
            <person name="Mayer K.F."/>
            <person name="Gouzy J."/>
            <person name="Schoof H."/>
            <person name="Van de Peer Y."/>
            <person name="Proost S."/>
            <person name="Cook D.R."/>
            <person name="Meyers B.C."/>
            <person name="Spannagl M."/>
            <person name="Cheung F."/>
            <person name="De Mita S."/>
            <person name="Krishnakumar V."/>
            <person name="Gundlach H."/>
            <person name="Zhou S."/>
            <person name="Mudge J."/>
            <person name="Bharti A.K."/>
            <person name="Murray J.D."/>
            <person name="Naoumkina M.A."/>
            <person name="Rosen B."/>
            <person name="Silverstein K.A."/>
            <person name="Tang H."/>
            <person name="Rombauts S."/>
            <person name="Zhao P.X."/>
            <person name="Zhou P."/>
            <person name="Barbe V."/>
            <person name="Bardou P."/>
            <person name="Bechner M."/>
            <person name="Bellec A."/>
            <person name="Berger A."/>
            <person name="Berges H."/>
            <person name="Bidwell S."/>
            <person name="Bisseling T."/>
            <person name="Choisne N."/>
            <person name="Couloux A."/>
            <person name="Denny R."/>
            <person name="Deshpande S."/>
            <person name="Dai X."/>
            <person name="Doyle J.J."/>
            <person name="Dudez A.M."/>
            <person name="Farmer A.D."/>
            <person name="Fouteau S."/>
            <person name="Franken C."/>
            <person name="Gibelin C."/>
            <person name="Gish J."/>
            <person name="Goldstein S."/>
            <person name="Gonzalez A.J."/>
            <person name="Green P.J."/>
            <person name="Hallab A."/>
            <person name="Hartog M."/>
            <person name="Hua A."/>
            <person name="Humphray S.J."/>
            <person name="Jeong D.H."/>
            <person name="Jing Y."/>
            <person name="Jocker A."/>
            <person name="Kenton S.M."/>
            <person name="Kim D.J."/>
            <person name="Klee K."/>
            <person name="Lai H."/>
            <person name="Lang C."/>
            <person name="Lin S."/>
            <person name="Macmil S.L."/>
            <person name="Magdelenat G."/>
            <person name="Matthews L."/>
            <person name="McCorrison J."/>
            <person name="Monaghan E.L."/>
            <person name="Mun J.H."/>
            <person name="Najar F.Z."/>
            <person name="Nicholson C."/>
            <person name="Noirot C."/>
            <person name="O'Bleness M."/>
            <person name="Paule C.R."/>
            <person name="Poulain J."/>
            <person name="Prion F."/>
            <person name="Qin B."/>
            <person name="Qu C."/>
            <person name="Retzel E.F."/>
            <person name="Riddle C."/>
            <person name="Sallet E."/>
            <person name="Samain S."/>
            <person name="Samson N."/>
            <person name="Sanders I."/>
            <person name="Saurat O."/>
            <person name="Scarpelli C."/>
            <person name="Schiex T."/>
            <person name="Segurens B."/>
            <person name="Severin A.J."/>
            <person name="Sherrier D.J."/>
            <person name="Shi R."/>
            <person name="Sims S."/>
            <person name="Singer S.R."/>
            <person name="Sinharoy S."/>
            <person name="Sterck L."/>
            <person name="Viollet A."/>
            <person name="Wang B.B."/>
            <person name="Wang K."/>
            <person name="Wang M."/>
            <person name="Wang X."/>
            <person name="Warfsmann J."/>
            <person name="Weissenbach J."/>
            <person name="White D.D."/>
            <person name="White J.D."/>
            <person name="Wiley G.B."/>
            <person name="Wincker P."/>
            <person name="Xing Y."/>
            <person name="Yang L."/>
            <person name="Yao Z."/>
            <person name="Ying F."/>
            <person name="Zhai J."/>
            <person name="Zhou L."/>
            <person name="Zuber A."/>
            <person name="Denarie J."/>
            <person name="Dixon R.A."/>
            <person name="May G.D."/>
            <person name="Schwartz D.C."/>
            <person name="Rogers J."/>
            <person name="Quetier F."/>
            <person name="Town C.D."/>
            <person name="Roe B.A."/>
        </authorList>
    </citation>
    <scope>NUCLEOTIDE SEQUENCE [LARGE SCALE GENOMIC DNA]</scope>
    <source>
        <strain evidence="1">A17</strain>
        <strain evidence="2 3">cv. Jemalong A17</strain>
    </source>
</reference>
<dbReference type="HOGENOM" id="CLU_2743767_0_0_1"/>
<evidence type="ECO:0000313" key="2">
    <source>
        <dbReference type="EnsemblPlants" id="KEH37405"/>
    </source>
</evidence>
<evidence type="ECO:0000313" key="1">
    <source>
        <dbReference type="EMBL" id="KEH37405.1"/>
    </source>
</evidence>
<reference evidence="2" key="3">
    <citation type="submission" date="2015-04" db="UniProtKB">
        <authorList>
            <consortium name="EnsemblPlants"/>
        </authorList>
    </citation>
    <scope>IDENTIFICATION</scope>
    <source>
        <strain evidence="2">cv. Jemalong A17</strain>
    </source>
</reference>
<dbReference type="Proteomes" id="UP000002051">
    <property type="component" value="Chromosome 2"/>
</dbReference>